<keyword evidence="3" id="KW-1185">Reference proteome</keyword>
<evidence type="ECO:0000259" key="1">
    <source>
        <dbReference type="Pfam" id="PF02627"/>
    </source>
</evidence>
<dbReference type="SUPFAM" id="SSF69118">
    <property type="entry name" value="AhpD-like"/>
    <property type="match status" value="1"/>
</dbReference>
<dbReference type="PANTHER" id="PTHR34846:SF11">
    <property type="entry name" value="4-CARBOXYMUCONOLACTONE DECARBOXYLASE FAMILY PROTEIN (AFU_ORTHOLOGUE AFUA_6G11590)"/>
    <property type="match status" value="1"/>
</dbReference>
<evidence type="ECO:0000313" key="3">
    <source>
        <dbReference type="Proteomes" id="UP001551482"/>
    </source>
</evidence>
<reference evidence="2 3" key="1">
    <citation type="submission" date="2024-06" db="EMBL/GenBank/DDBJ databases">
        <title>The Natural Products Discovery Center: Release of the First 8490 Sequenced Strains for Exploring Actinobacteria Biosynthetic Diversity.</title>
        <authorList>
            <person name="Kalkreuter E."/>
            <person name="Kautsar S.A."/>
            <person name="Yang D."/>
            <person name="Bader C.D."/>
            <person name="Teijaro C.N."/>
            <person name="Fluegel L."/>
            <person name="Davis C.M."/>
            <person name="Simpson J.R."/>
            <person name="Lauterbach L."/>
            <person name="Steele A.D."/>
            <person name="Gui C."/>
            <person name="Meng S."/>
            <person name="Li G."/>
            <person name="Viehrig K."/>
            <person name="Ye F."/>
            <person name="Su P."/>
            <person name="Kiefer A.F."/>
            <person name="Nichols A."/>
            <person name="Cepeda A.J."/>
            <person name="Yan W."/>
            <person name="Fan B."/>
            <person name="Jiang Y."/>
            <person name="Adhikari A."/>
            <person name="Zheng C.-J."/>
            <person name="Schuster L."/>
            <person name="Cowan T.M."/>
            <person name="Smanski M.J."/>
            <person name="Chevrette M.G."/>
            <person name="De Carvalho L.P.S."/>
            <person name="Shen B."/>
        </authorList>
    </citation>
    <scope>NUCLEOTIDE SEQUENCE [LARGE SCALE GENOMIC DNA]</scope>
    <source>
        <strain evidence="2 3">NPDC048946</strain>
    </source>
</reference>
<sequence>MSRLPLFDPGGLDEPQRELYDTITGVPRAADPSGFALTDETGRLAGPFNAMLLAPPLGTALQGLGAAVRYATTLSPRVRELAILAVAAHWDCAFERYAHEPVARAYRVTDEQLSALRGGQIPELADATEHAALRLVLALLREGDADDDTYAGAVSVLDDRTVFELTTLVGYYATLALQMRAFRVTAPGEDGPR</sequence>
<dbReference type="Proteomes" id="UP001551482">
    <property type="component" value="Unassembled WGS sequence"/>
</dbReference>
<dbReference type="RefSeq" id="WP_358357046.1">
    <property type="nucleotide sequence ID" value="NZ_JBEZFP010000064.1"/>
</dbReference>
<gene>
    <name evidence="2" type="ORF">AB0C36_23620</name>
</gene>
<name>A0ABV3DL49_9ACTN</name>
<organism evidence="2 3">
    <name type="scientific">Streptodolium elevatio</name>
    <dbReference type="NCBI Taxonomy" id="3157996"/>
    <lineage>
        <taxon>Bacteria</taxon>
        <taxon>Bacillati</taxon>
        <taxon>Actinomycetota</taxon>
        <taxon>Actinomycetes</taxon>
        <taxon>Kitasatosporales</taxon>
        <taxon>Streptomycetaceae</taxon>
        <taxon>Streptodolium</taxon>
    </lineage>
</organism>
<evidence type="ECO:0000313" key="2">
    <source>
        <dbReference type="EMBL" id="MEU8136488.1"/>
    </source>
</evidence>
<dbReference type="InterPro" id="IPR029032">
    <property type="entry name" value="AhpD-like"/>
</dbReference>
<proteinExistence type="predicted"/>
<accession>A0ABV3DL49</accession>
<feature type="domain" description="Carboxymuconolactone decarboxylase-like" evidence="1">
    <location>
        <begin position="55"/>
        <end position="136"/>
    </location>
</feature>
<protein>
    <submittedName>
        <fullName evidence="2">Carboxymuconolactone decarboxylase family protein</fullName>
    </submittedName>
</protein>
<comment type="caution">
    <text evidence="2">The sequence shown here is derived from an EMBL/GenBank/DDBJ whole genome shotgun (WGS) entry which is preliminary data.</text>
</comment>
<dbReference type="EMBL" id="JBEZFP010000064">
    <property type="protein sequence ID" value="MEU8136488.1"/>
    <property type="molecule type" value="Genomic_DNA"/>
</dbReference>
<dbReference type="InterPro" id="IPR003779">
    <property type="entry name" value="CMD-like"/>
</dbReference>
<dbReference type="PANTHER" id="PTHR34846">
    <property type="entry name" value="4-CARBOXYMUCONOLACTONE DECARBOXYLASE FAMILY PROTEIN (AFU_ORTHOLOGUE AFUA_6G11590)"/>
    <property type="match status" value="1"/>
</dbReference>
<dbReference type="Pfam" id="PF02627">
    <property type="entry name" value="CMD"/>
    <property type="match status" value="1"/>
</dbReference>
<dbReference type="Gene3D" id="1.20.1290.10">
    <property type="entry name" value="AhpD-like"/>
    <property type="match status" value="1"/>
</dbReference>